<comment type="caution">
    <text evidence="1">The sequence shown here is derived from an EMBL/GenBank/DDBJ whole genome shotgun (WGS) entry which is preliminary data.</text>
</comment>
<dbReference type="AlphaFoldDB" id="A0AAE3W170"/>
<organism evidence="1 2">
    <name type="scientific">Catenuloplanes indicus</name>
    <dbReference type="NCBI Taxonomy" id="137267"/>
    <lineage>
        <taxon>Bacteria</taxon>
        <taxon>Bacillati</taxon>
        <taxon>Actinomycetota</taxon>
        <taxon>Actinomycetes</taxon>
        <taxon>Micromonosporales</taxon>
        <taxon>Micromonosporaceae</taxon>
        <taxon>Catenuloplanes</taxon>
    </lineage>
</organism>
<evidence type="ECO:0000313" key="1">
    <source>
        <dbReference type="EMBL" id="MDQ0367569.1"/>
    </source>
</evidence>
<keyword evidence="2" id="KW-1185">Reference proteome</keyword>
<dbReference type="Proteomes" id="UP001240236">
    <property type="component" value="Unassembled WGS sequence"/>
</dbReference>
<reference evidence="1 2" key="1">
    <citation type="submission" date="2023-07" db="EMBL/GenBank/DDBJ databases">
        <title>Sequencing the genomes of 1000 actinobacteria strains.</title>
        <authorList>
            <person name="Klenk H.-P."/>
        </authorList>
    </citation>
    <scope>NUCLEOTIDE SEQUENCE [LARGE SCALE GENOMIC DNA]</scope>
    <source>
        <strain evidence="1 2">DSM 44709</strain>
    </source>
</reference>
<evidence type="ECO:0000313" key="2">
    <source>
        <dbReference type="Proteomes" id="UP001240236"/>
    </source>
</evidence>
<dbReference type="RefSeq" id="WP_307241689.1">
    <property type="nucleotide sequence ID" value="NZ_JAUSUZ010000001.1"/>
</dbReference>
<accession>A0AAE3W170</accession>
<name>A0AAE3W170_9ACTN</name>
<proteinExistence type="predicted"/>
<gene>
    <name evidence="1" type="ORF">J2S42_004238</name>
</gene>
<protein>
    <submittedName>
        <fullName evidence="1">Uncharacterized protein</fullName>
    </submittedName>
</protein>
<dbReference type="EMBL" id="JAUSUZ010000001">
    <property type="protein sequence ID" value="MDQ0367569.1"/>
    <property type="molecule type" value="Genomic_DNA"/>
</dbReference>
<sequence length="273" mass="30117">MTHLDHADVIDGWLPLHDDAAGAAHLQAARATADTIALRNSADPTGPALLLPRSALRGLVETIRTDAIDDLLGPPSTDHPAWCAGTEWSGRRHRSSVLLAHRADDLTEVRVWVMQPPGADSETVMISAEEADGNRKRLVLTDERISRLIMATEELERLSAHCETYMGTDGLSHPMWCVGAGGEAPGWRHRSDTQIVAGGSRGEIDAESIDLQLIQTIGRFAEPNEPTRVLLNTLNGNEHTCWILELHQLPLIRRALADIQRWRSRTPEQHDHP</sequence>